<gene>
    <name evidence="1" type="ORF">Agub_g13298</name>
</gene>
<evidence type="ECO:0000313" key="1">
    <source>
        <dbReference type="EMBL" id="GFR50974.1"/>
    </source>
</evidence>
<organism evidence="1 2">
    <name type="scientific">Astrephomene gubernaculifera</name>
    <dbReference type="NCBI Taxonomy" id="47775"/>
    <lineage>
        <taxon>Eukaryota</taxon>
        <taxon>Viridiplantae</taxon>
        <taxon>Chlorophyta</taxon>
        <taxon>core chlorophytes</taxon>
        <taxon>Chlorophyceae</taxon>
        <taxon>CS clade</taxon>
        <taxon>Chlamydomonadales</taxon>
        <taxon>Astrephomenaceae</taxon>
        <taxon>Astrephomene</taxon>
    </lineage>
</organism>
<comment type="caution">
    <text evidence="1">The sequence shown here is derived from an EMBL/GenBank/DDBJ whole genome shotgun (WGS) entry which is preliminary data.</text>
</comment>
<accession>A0AAD3HRC3</accession>
<evidence type="ECO:0000313" key="2">
    <source>
        <dbReference type="Proteomes" id="UP001054857"/>
    </source>
</evidence>
<name>A0AAD3HRC3_9CHLO</name>
<dbReference type="Proteomes" id="UP001054857">
    <property type="component" value="Unassembled WGS sequence"/>
</dbReference>
<reference evidence="1 2" key="1">
    <citation type="journal article" date="2021" name="Sci. Rep.">
        <title>Genome sequencing of the multicellular alga Astrephomene provides insights into convergent evolution of germ-soma differentiation.</title>
        <authorList>
            <person name="Yamashita S."/>
            <person name="Yamamoto K."/>
            <person name="Matsuzaki R."/>
            <person name="Suzuki S."/>
            <person name="Yamaguchi H."/>
            <person name="Hirooka S."/>
            <person name="Minakuchi Y."/>
            <person name="Miyagishima S."/>
            <person name="Kawachi M."/>
            <person name="Toyoda A."/>
            <person name="Nozaki H."/>
        </authorList>
    </citation>
    <scope>NUCLEOTIDE SEQUENCE [LARGE SCALE GENOMIC DNA]</scope>
    <source>
        <strain evidence="1 2">NIES-4017</strain>
    </source>
</reference>
<sequence>MMSSIDALHVKVGTIKDAIQNQSSTAEAMAKDIKKELNVVAKFIAQIDMNPMPAWHIIIPAENPEDPKRLAWLWWHTQRIGKEKYRLHLLCEHHDMPHLTDHPGYELQRPREFLRKYEPVLRVGVKVLSMSITMALSRGGQELANVLGWLADHYLDNKMNPYKKVNVLLDELRKAHRGSGSGGKRNGGLPIEKRLAMDPQQEEEQEGQQQQLQHLSPSELLGMHQLQLEGCQEARREIWSVLQEHDPTMEYGNLQKVYTVSGDVLWLCKHHVKSYRSQGLLRE</sequence>
<protein>
    <submittedName>
        <fullName evidence="1">Uncharacterized protein</fullName>
    </submittedName>
</protein>
<dbReference type="EMBL" id="BMAR01000043">
    <property type="protein sequence ID" value="GFR50974.1"/>
    <property type="molecule type" value="Genomic_DNA"/>
</dbReference>
<dbReference type="AlphaFoldDB" id="A0AAD3HRC3"/>
<proteinExistence type="predicted"/>
<keyword evidence="2" id="KW-1185">Reference proteome</keyword>